<gene>
    <name evidence="1" type="ORF">PLEPLA_LOCUS35352</name>
</gene>
<evidence type="ECO:0000313" key="1">
    <source>
        <dbReference type="EMBL" id="CAB1447675.1"/>
    </source>
</evidence>
<sequence length="215" mass="23181">MAFPCFSARLCLPRSPLSTPPHEQLVSTGSPAALPLNPPPRRVCSPALTHCSMKPACTLRNTVKTTQCWLYRGSFSCLLAQSSNPTCSQLTPPSSPIRQTTISTLPSFRLLEPSSAHSGSFLIWQGQARVWGHLLSKNKDKGSLAELSQCTVSQAVHGRNCHPFPYSMSLHKGRVEGGKRGSVPPLHLLCLSSGAASFRGPDLYSPRRLHPSSAA</sequence>
<comment type="caution">
    <text evidence="1">The sequence shown here is derived from an EMBL/GenBank/DDBJ whole genome shotgun (WGS) entry which is preliminary data.</text>
</comment>
<dbReference type="EMBL" id="CADEAL010003955">
    <property type="protein sequence ID" value="CAB1447675.1"/>
    <property type="molecule type" value="Genomic_DNA"/>
</dbReference>
<protein>
    <submittedName>
        <fullName evidence="1">Uncharacterized protein</fullName>
    </submittedName>
</protein>
<accession>A0A9N7Z2Q8</accession>
<dbReference type="AlphaFoldDB" id="A0A9N7Z2Q8"/>
<proteinExistence type="predicted"/>
<organism evidence="1 2">
    <name type="scientific">Pleuronectes platessa</name>
    <name type="common">European plaice</name>
    <dbReference type="NCBI Taxonomy" id="8262"/>
    <lineage>
        <taxon>Eukaryota</taxon>
        <taxon>Metazoa</taxon>
        <taxon>Chordata</taxon>
        <taxon>Craniata</taxon>
        <taxon>Vertebrata</taxon>
        <taxon>Euteleostomi</taxon>
        <taxon>Actinopterygii</taxon>
        <taxon>Neopterygii</taxon>
        <taxon>Teleostei</taxon>
        <taxon>Neoteleostei</taxon>
        <taxon>Acanthomorphata</taxon>
        <taxon>Carangaria</taxon>
        <taxon>Pleuronectiformes</taxon>
        <taxon>Pleuronectoidei</taxon>
        <taxon>Pleuronectidae</taxon>
        <taxon>Pleuronectes</taxon>
    </lineage>
</organism>
<keyword evidence="2" id="KW-1185">Reference proteome</keyword>
<dbReference type="Proteomes" id="UP001153269">
    <property type="component" value="Unassembled WGS sequence"/>
</dbReference>
<name>A0A9N7Z2Q8_PLEPL</name>
<evidence type="ECO:0000313" key="2">
    <source>
        <dbReference type="Proteomes" id="UP001153269"/>
    </source>
</evidence>
<reference evidence="1" key="1">
    <citation type="submission" date="2020-03" db="EMBL/GenBank/DDBJ databases">
        <authorList>
            <person name="Weist P."/>
        </authorList>
    </citation>
    <scope>NUCLEOTIDE SEQUENCE</scope>
</reference>